<dbReference type="GO" id="GO:0008270">
    <property type="term" value="F:zinc ion binding"/>
    <property type="evidence" value="ECO:0007669"/>
    <property type="project" value="InterPro"/>
</dbReference>
<evidence type="ECO:0000313" key="5">
    <source>
        <dbReference type="EMBL" id="KAK5109111.1"/>
    </source>
</evidence>
<gene>
    <name evidence="5" type="ORF">LTR62_007473</name>
</gene>
<dbReference type="GO" id="GO:0006351">
    <property type="term" value="P:DNA-templated transcription"/>
    <property type="evidence" value="ECO:0007669"/>
    <property type="project" value="InterPro"/>
</dbReference>
<dbReference type="SMART" id="SM00906">
    <property type="entry name" value="Fungal_trans"/>
    <property type="match status" value="1"/>
</dbReference>
<name>A0AAN7TMA8_9PEZI</name>
<dbReference type="CDD" id="cd12148">
    <property type="entry name" value="fungal_TF_MHR"/>
    <property type="match status" value="1"/>
</dbReference>
<dbReference type="GO" id="GO:0005634">
    <property type="term" value="C:nucleus"/>
    <property type="evidence" value="ECO:0007669"/>
    <property type="project" value="UniProtKB-SubCell"/>
</dbReference>
<evidence type="ECO:0000256" key="3">
    <source>
        <dbReference type="ARBA" id="ARBA00023242"/>
    </source>
</evidence>
<dbReference type="GO" id="GO:0000981">
    <property type="term" value="F:DNA-binding transcription factor activity, RNA polymerase II-specific"/>
    <property type="evidence" value="ECO:0007669"/>
    <property type="project" value="InterPro"/>
</dbReference>
<dbReference type="Gene3D" id="4.10.240.10">
    <property type="entry name" value="Zn(2)-C6 fungal-type DNA-binding domain"/>
    <property type="match status" value="1"/>
</dbReference>
<dbReference type="InterPro" id="IPR001138">
    <property type="entry name" value="Zn2Cys6_DnaBD"/>
</dbReference>
<comment type="subcellular location">
    <subcellularLocation>
        <location evidence="1">Nucleus</location>
    </subcellularLocation>
</comment>
<protein>
    <recommendedName>
        <fullName evidence="4">Zn(2)-C6 fungal-type domain-containing protein</fullName>
    </recommendedName>
</protein>
<dbReference type="PANTHER" id="PTHR31001:SF85">
    <property type="entry name" value="ZN(II)2CYS6 TRANSCRIPTION FACTOR (EUROFUNG)"/>
    <property type="match status" value="1"/>
</dbReference>
<dbReference type="SMART" id="SM00066">
    <property type="entry name" value="GAL4"/>
    <property type="match status" value="1"/>
</dbReference>
<dbReference type="PROSITE" id="PS00463">
    <property type="entry name" value="ZN2_CY6_FUNGAL_1"/>
    <property type="match status" value="1"/>
</dbReference>
<dbReference type="InterPro" id="IPR007219">
    <property type="entry name" value="XnlR_reg_dom"/>
</dbReference>
<keyword evidence="3" id="KW-0539">Nucleus</keyword>
<dbReference type="GO" id="GO:0003677">
    <property type="term" value="F:DNA binding"/>
    <property type="evidence" value="ECO:0007669"/>
    <property type="project" value="InterPro"/>
</dbReference>
<dbReference type="Pfam" id="PF04082">
    <property type="entry name" value="Fungal_trans"/>
    <property type="match status" value="1"/>
</dbReference>
<proteinExistence type="predicted"/>
<dbReference type="Proteomes" id="UP001310890">
    <property type="component" value="Unassembled WGS sequence"/>
</dbReference>
<dbReference type="CDD" id="cd00067">
    <property type="entry name" value="GAL4"/>
    <property type="match status" value="1"/>
</dbReference>
<dbReference type="PANTHER" id="PTHR31001">
    <property type="entry name" value="UNCHARACTERIZED TRANSCRIPTIONAL REGULATORY PROTEIN"/>
    <property type="match status" value="1"/>
</dbReference>
<evidence type="ECO:0000259" key="4">
    <source>
        <dbReference type="PROSITE" id="PS50048"/>
    </source>
</evidence>
<dbReference type="SUPFAM" id="SSF57701">
    <property type="entry name" value="Zn2/Cys6 DNA-binding domain"/>
    <property type="match status" value="1"/>
</dbReference>
<keyword evidence="2" id="KW-0479">Metal-binding</keyword>
<feature type="domain" description="Zn(2)-C6 fungal-type" evidence="4">
    <location>
        <begin position="17"/>
        <end position="47"/>
    </location>
</feature>
<dbReference type="AlphaFoldDB" id="A0AAN7TMA8"/>
<evidence type="ECO:0000256" key="2">
    <source>
        <dbReference type="ARBA" id="ARBA00022723"/>
    </source>
</evidence>
<reference evidence="5" key="1">
    <citation type="submission" date="2023-08" db="EMBL/GenBank/DDBJ databases">
        <title>Black Yeasts Isolated from many extreme environments.</title>
        <authorList>
            <person name="Coleine C."/>
            <person name="Stajich J.E."/>
            <person name="Selbmann L."/>
        </authorList>
    </citation>
    <scope>NUCLEOTIDE SEQUENCE</scope>
    <source>
        <strain evidence="5">CCFEE 5401</strain>
    </source>
</reference>
<dbReference type="PROSITE" id="PS50048">
    <property type="entry name" value="ZN2_CY6_FUNGAL_2"/>
    <property type="match status" value="1"/>
</dbReference>
<comment type="caution">
    <text evidence="5">The sequence shown here is derived from an EMBL/GenBank/DDBJ whole genome shotgun (WGS) entry which is preliminary data.</text>
</comment>
<dbReference type="InterPro" id="IPR050613">
    <property type="entry name" value="Sec_Metabolite_Reg"/>
</dbReference>
<dbReference type="EMBL" id="JAVRRL010000070">
    <property type="protein sequence ID" value="KAK5109111.1"/>
    <property type="molecule type" value="Genomic_DNA"/>
</dbReference>
<sequence length="720" mass="80768">MNGIPRQQDSAPLQSFTCVTCAKRKVKCDKTGPPCTTCKKTRLECHYEAPPPRKRKRKVVEDVYERLEQYESILKQNGLLDELEKASPLVESGGDRPAKPNIHRSEDKSELKAGGLVGVKFGTLVANHGNTYPTSSNASKKSIDSTLWRNLNDEELAPSSDEEEATEEDQSTSAAFAYRTADPLSASLLSGGSPAASLLDIHPTYDAAMKLWKVFQSHVEPLTKILHVPSVTALVKRAAANPSSASKSTECLLFVIYHFAVVVMESKECEDLMGFPQNLLQKQYHGAAVQGLVNAGFIRTTDFVVVQAFVLFLLSVRNKYDPHTFWILTGIATRLGQRIGLHRDPERLGLGPFEVQMRRRLFWQLLPLDGIASQMSGTGIAMAYDTWDTEQPLNVNDADIWPDMIETPKERSEATDMMFCMMRTEMGKFHQKVKPYLGSWGRLWEGGDHQMIEEIDKAIGELEAAMESKYLRYADPVYSLHLLALLLGRGAPQNARLRLRLPRIRLDPDASPNERDQIWKLCLKMFDYDQSAHTNPALKKYSWHLQAIFQWDTVIWVLNELRRGSPSITEPEEVWSRIEWMFESHPRFKAGERALHAAIKKLALKAWDGQPERCRPREGGDPAFIQSLRVSCQKRASASVASEVPQAKPNIWSPANDYGGVAWSGVAPPYSAQVGNGAATAMQMSFLEEFSPDNIDWMFWDQLIQDNGTLPPVMDFGGQG</sequence>
<organism evidence="5 6">
    <name type="scientific">Meristemomyces frigidus</name>
    <dbReference type="NCBI Taxonomy" id="1508187"/>
    <lineage>
        <taxon>Eukaryota</taxon>
        <taxon>Fungi</taxon>
        <taxon>Dikarya</taxon>
        <taxon>Ascomycota</taxon>
        <taxon>Pezizomycotina</taxon>
        <taxon>Dothideomycetes</taxon>
        <taxon>Dothideomycetidae</taxon>
        <taxon>Mycosphaerellales</taxon>
        <taxon>Teratosphaeriaceae</taxon>
        <taxon>Meristemomyces</taxon>
    </lineage>
</organism>
<evidence type="ECO:0000313" key="6">
    <source>
        <dbReference type="Proteomes" id="UP001310890"/>
    </source>
</evidence>
<dbReference type="InterPro" id="IPR036864">
    <property type="entry name" value="Zn2-C6_fun-type_DNA-bd_sf"/>
</dbReference>
<evidence type="ECO:0000256" key="1">
    <source>
        <dbReference type="ARBA" id="ARBA00004123"/>
    </source>
</evidence>
<dbReference type="Pfam" id="PF00172">
    <property type="entry name" value="Zn_clus"/>
    <property type="match status" value="1"/>
</dbReference>
<accession>A0AAN7TMA8</accession>